<dbReference type="Pfam" id="PF10988">
    <property type="entry name" value="DUF2807"/>
    <property type="match status" value="1"/>
</dbReference>
<evidence type="ECO:0000256" key="1">
    <source>
        <dbReference type="SAM" id="SignalP"/>
    </source>
</evidence>
<keyword evidence="4" id="KW-1185">Reference proteome</keyword>
<dbReference type="EMBL" id="JBHMFB010000016">
    <property type="protein sequence ID" value="MFB9089634.1"/>
    <property type="molecule type" value="Genomic_DNA"/>
</dbReference>
<feature type="domain" description="Putative auto-transporter adhesin head GIN" evidence="2">
    <location>
        <begin position="25"/>
        <end position="204"/>
    </location>
</feature>
<dbReference type="RefSeq" id="WP_290286682.1">
    <property type="nucleotide sequence ID" value="NZ_JAUFQN010000019.1"/>
</dbReference>
<feature type="chain" id="PRO_5046437047" evidence="1">
    <location>
        <begin position="18"/>
        <end position="221"/>
    </location>
</feature>
<comment type="caution">
    <text evidence="3">The sequence shown here is derived from an EMBL/GenBank/DDBJ whole genome shotgun (WGS) entry which is preliminary data.</text>
</comment>
<proteinExistence type="predicted"/>
<accession>A0ABV5GEU0</accession>
<evidence type="ECO:0000313" key="4">
    <source>
        <dbReference type="Proteomes" id="UP001589576"/>
    </source>
</evidence>
<organism evidence="3 4">
    <name type="scientific">Flavobacterium paronense</name>
    <dbReference type="NCBI Taxonomy" id="1392775"/>
    <lineage>
        <taxon>Bacteria</taxon>
        <taxon>Pseudomonadati</taxon>
        <taxon>Bacteroidota</taxon>
        <taxon>Flavobacteriia</taxon>
        <taxon>Flavobacteriales</taxon>
        <taxon>Flavobacteriaceae</taxon>
        <taxon>Flavobacterium</taxon>
    </lineage>
</organism>
<dbReference type="InterPro" id="IPR021255">
    <property type="entry name" value="DUF2807"/>
</dbReference>
<reference evidence="3 4" key="1">
    <citation type="submission" date="2024-09" db="EMBL/GenBank/DDBJ databases">
        <authorList>
            <person name="Sun Q."/>
            <person name="Mori K."/>
        </authorList>
    </citation>
    <scope>NUCLEOTIDE SEQUENCE [LARGE SCALE GENOMIC DNA]</scope>
    <source>
        <strain evidence="3 4">CECT 8460</strain>
    </source>
</reference>
<evidence type="ECO:0000313" key="3">
    <source>
        <dbReference type="EMBL" id="MFB9089634.1"/>
    </source>
</evidence>
<keyword evidence="1" id="KW-0732">Signal</keyword>
<protein>
    <submittedName>
        <fullName evidence="3">Head GIN domain-containing protein</fullName>
    </submittedName>
</protein>
<dbReference type="Proteomes" id="UP001589576">
    <property type="component" value="Unassembled WGS sequence"/>
</dbReference>
<dbReference type="Gene3D" id="2.160.20.120">
    <property type="match status" value="1"/>
</dbReference>
<name>A0ABV5GEU0_9FLAO</name>
<evidence type="ECO:0000259" key="2">
    <source>
        <dbReference type="Pfam" id="PF10988"/>
    </source>
</evidence>
<gene>
    <name evidence="3" type="ORF">ACFFUU_08485</name>
</gene>
<sequence>MKKLVFSLLVFSSIVFAQETKNVGDFTKVTSFDRIDVFLVPSDENSVQLEGKGADEVELVNKNGELKIRMPLTKLLDGDNISVTVNFKKITAVEANEGSRIACGDKISSVVFDVIAKEGSEVKLILDVEKLNVRTANGSKVSLEGNADIQDVLVNSGGIYEAEKLESQITTVSCNAGGEAAIFATNIVDAKVRAGGDITIYGKPKQINKKIIAGGTIEQAK</sequence>
<feature type="signal peptide" evidence="1">
    <location>
        <begin position="1"/>
        <end position="17"/>
    </location>
</feature>